<dbReference type="Proteomes" id="UP000245369">
    <property type="component" value="Chromosome"/>
</dbReference>
<name>A0ABN5LHZ0_9STRE</name>
<feature type="transmembrane region" description="Helical" evidence="1">
    <location>
        <begin position="52"/>
        <end position="71"/>
    </location>
</feature>
<protein>
    <submittedName>
        <fullName evidence="2">Uncharacterized protein</fullName>
    </submittedName>
</protein>
<evidence type="ECO:0000313" key="2">
    <source>
        <dbReference type="EMBL" id="AWN19896.1"/>
    </source>
</evidence>
<sequence>MMVLIIFSERIVVSSLASGFIMKKMGSVIAFLLVAIMAVLLTLKFFSGQVSHSAPLVLVLIALIVLGKKALANIKS</sequence>
<proteinExistence type="predicted"/>
<keyword evidence="1" id="KW-0472">Membrane</keyword>
<organism evidence="2 3">
    <name type="scientific">Streptococcus sobrinus</name>
    <dbReference type="NCBI Taxonomy" id="1310"/>
    <lineage>
        <taxon>Bacteria</taxon>
        <taxon>Bacillati</taxon>
        <taxon>Bacillota</taxon>
        <taxon>Bacilli</taxon>
        <taxon>Lactobacillales</taxon>
        <taxon>Streptococcaceae</taxon>
        <taxon>Streptococcus</taxon>
    </lineage>
</organism>
<dbReference type="GeneID" id="93922955"/>
<evidence type="ECO:0000256" key="1">
    <source>
        <dbReference type="SAM" id="Phobius"/>
    </source>
</evidence>
<keyword evidence="1" id="KW-1133">Transmembrane helix</keyword>
<gene>
    <name evidence="2" type="ORF">DK182_00255</name>
</gene>
<reference evidence="2 3" key="1">
    <citation type="submission" date="2018-05" db="EMBL/GenBank/DDBJ databases">
        <title>Complete genome sequences of Streptococcus sobrinus.</title>
        <authorList>
            <person name="Sales M."/>
            <person name="Jensen P.A."/>
        </authorList>
    </citation>
    <scope>NUCLEOTIDE SEQUENCE [LARGE SCALE GENOMIC DNA]</scope>
    <source>
        <strain evidence="2 3">SL1</strain>
    </source>
</reference>
<keyword evidence="3" id="KW-1185">Reference proteome</keyword>
<dbReference type="EMBL" id="CP029490">
    <property type="protein sequence ID" value="AWN19896.1"/>
    <property type="molecule type" value="Genomic_DNA"/>
</dbReference>
<accession>A0ABN5LHZ0</accession>
<evidence type="ECO:0000313" key="3">
    <source>
        <dbReference type="Proteomes" id="UP000245369"/>
    </source>
</evidence>
<keyword evidence="1" id="KW-0812">Transmembrane</keyword>
<dbReference type="RefSeq" id="WP_002959611.1">
    <property type="nucleotide sequence ID" value="NZ_CP029490.1"/>
</dbReference>